<dbReference type="AlphaFoldDB" id="A0A371GEU8"/>
<reference evidence="2" key="1">
    <citation type="submission" date="2018-05" db="EMBL/GenBank/DDBJ databases">
        <title>Draft genome of Mucuna pruriens seed.</title>
        <authorList>
            <person name="Nnadi N.E."/>
            <person name="Vos R."/>
            <person name="Hasami M.H."/>
            <person name="Devisetty U.K."/>
            <person name="Aguiy J.C."/>
        </authorList>
    </citation>
    <scope>NUCLEOTIDE SEQUENCE [LARGE SCALE GENOMIC DNA]</scope>
    <source>
        <strain evidence="2">JCA_2017</strain>
    </source>
</reference>
<dbReference type="GO" id="GO:0015074">
    <property type="term" value="P:DNA integration"/>
    <property type="evidence" value="ECO:0007669"/>
    <property type="project" value="InterPro"/>
</dbReference>
<dbReference type="GO" id="GO:0003676">
    <property type="term" value="F:nucleic acid binding"/>
    <property type="evidence" value="ECO:0007669"/>
    <property type="project" value="InterPro"/>
</dbReference>
<feature type="non-terminal residue" evidence="2">
    <location>
        <position position="1"/>
    </location>
</feature>
<comment type="caution">
    <text evidence="2">The sequence shown here is derived from an EMBL/GenBank/DDBJ whole genome shotgun (WGS) entry which is preliminary data.</text>
</comment>
<dbReference type="InterPro" id="IPR036397">
    <property type="entry name" value="RNaseH_sf"/>
</dbReference>
<feature type="domain" description="Integrase catalytic" evidence="1">
    <location>
        <begin position="131"/>
        <end position="202"/>
    </location>
</feature>
<protein>
    <recommendedName>
        <fullName evidence="1">Integrase catalytic domain-containing protein</fullName>
    </recommendedName>
</protein>
<gene>
    <name evidence="2" type="ORF">CR513_29224</name>
</gene>
<dbReference type="Proteomes" id="UP000257109">
    <property type="component" value="Unassembled WGS sequence"/>
</dbReference>
<dbReference type="PROSITE" id="PS50994">
    <property type="entry name" value="INTEGRASE"/>
    <property type="match status" value="1"/>
</dbReference>
<evidence type="ECO:0000259" key="1">
    <source>
        <dbReference type="PROSITE" id="PS50994"/>
    </source>
</evidence>
<dbReference type="EMBL" id="QJKJ01005767">
    <property type="protein sequence ID" value="RDX89099.1"/>
    <property type="molecule type" value="Genomic_DNA"/>
</dbReference>
<dbReference type="InterPro" id="IPR001584">
    <property type="entry name" value="Integrase_cat-core"/>
</dbReference>
<dbReference type="PANTHER" id="PTHR47266">
    <property type="entry name" value="ENDONUCLEASE-RELATED"/>
    <property type="match status" value="1"/>
</dbReference>
<evidence type="ECO:0000313" key="2">
    <source>
        <dbReference type="EMBL" id="RDX89099.1"/>
    </source>
</evidence>
<organism evidence="2 3">
    <name type="scientific">Mucuna pruriens</name>
    <name type="common">Velvet bean</name>
    <name type="synonym">Dolichos pruriens</name>
    <dbReference type="NCBI Taxonomy" id="157652"/>
    <lineage>
        <taxon>Eukaryota</taxon>
        <taxon>Viridiplantae</taxon>
        <taxon>Streptophyta</taxon>
        <taxon>Embryophyta</taxon>
        <taxon>Tracheophyta</taxon>
        <taxon>Spermatophyta</taxon>
        <taxon>Magnoliopsida</taxon>
        <taxon>eudicotyledons</taxon>
        <taxon>Gunneridae</taxon>
        <taxon>Pentapetalae</taxon>
        <taxon>rosids</taxon>
        <taxon>fabids</taxon>
        <taxon>Fabales</taxon>
        <taxon>Fabaceae</taxon>
        <taxon>Papilionoideae</taxon>
        <taxon>50 kb inversion clade</taxon>
        <taxon>NPAAA clade</taxon>
        <taxon>indigoferoid/millettioid clade</taxon>
        <taxon>Phaseoleae</taxon>
        <taxon>Mucuna</taxon>
    </lineage>
</organism>
<dbReference type="InterPro" id="IPR052160">
    <property type="entry name" value="Gypsy_RT_Integrase-like"/>
</dbReference>
<dbReference type="InterPro" id="IPR012337">
    <property type="entry name" value="RNaseH-like_sf"/>
</dbReference>
<dbReference type="Gene3D" id="3.30.420.10">
    <property type="entry name" value="Ribonuclease H-like superfamily/Ribonuclease H"/>
    <property type="match status" value="1"/>
</dbReference>
<name>A0A371GEU8_MUCPR</name>
<dbReference type="SUPFAM" id="SSF53098">
    <property type="entry name" value="Ribonuclease H-like"/>
    <property type="match status" value="1"/>
</dbReference>
<accession>A0A371GEU8</accession>
<evidence type="ECO:0000313" key="3">
    <source>
        <dbReference type="Proteomes" id="UP000257109"/>
    </source>
</evidence>
<keyword evidence="3" id="KW-1185">Reference proteome</keyword>
<proteinExistence type="predicted"/>
<sequence>MQTFATTLSHPHTREEHPKLLRINLQAMLNTMYGTTHIYAEYALTRSHTSVFQNLRSSRSTFLSLNVRRRTLWINEDNSEIRVAISKRNEMPQQPMFFCKIFDVWGYRLHGAIPCSLTTFQNGWRLRPPKLMMLELFGMLKALISDQGSHFYNRTMAKILSKYGVAHRVATTYHPQTNDQPEVFNREIKKLLQNMANPNWND</sequence>